<proteinExistence type="predicted"/>
<gene>
    <name evidence="2" type="ORF">PR048_012502</name>
</gene>
<feature type="compositionally biased region" description="Polar residues" evidence="1">
    <location>
        <begin position="442"/>
        <end position="452"/>
    </location>
</feature>
<evidence type="ECO:0000313" key="3">
    <source>
        <dbReference type="Proteomes" id="UP001159363"/>
    </source>
</evidence>
<protein>
    <submittedName>
        <fullName evidence="2">Uncharacterized protein</fullName>
    </submittedName>
</protein>
<feature type="region of interest" description="Disordered" evidence="1">
    <location>
        <begin position="1"/>
        <end position="23"/>
    </location>
</feature>
<evidence type="ECO:0000313" key="2">
    <source>
        <dbReference type="EMBL" id="KAJ8886292.1"/>
    </source>
</evidence>
<accession>A0ABQ9HPJ5</accession>
<organism evidence="2 3">
    <name type="scientific">Dryococelus australis</name>
    <dbReference type="NCBI Taxonomy" id="614101"/>
    <lineage>
        <taxon>Eukaryota</taxon>
        <taxon>Metazoa</taxon>
        <taxon>Ecdysozoa</taxon>
        <taxon>Arthropoda</taxon>
        <taxon>Hexapoda</taxon>
        <taxon>Insecta</taxon>
        <taxon>Pterygota</taxon>
        <taxon>Neoptera</taxon>
        <taxon>Polyneoptera</taxon>
        <taxon>Phasmatodea</taxon>
        <taxon>Verophasmatodea</taxon>
        <taxon>Anareolatae</taxon>
        <taxon>Phasmatidae</taxon>
        <taxon>Eurycanthinae</taxon>
        <taxon>Dryococelus</taxon>
    </lineage>
</organism>
<feature type="region of interest" description="Disordered" evidence="1">
    <location>
        <begin position="420"/>
        <end position="523"/>
    </location>
</feature>
<feature type="compositionally biased region" description="Basic residues" evidence="1">
    <location>
        <begin position="496"/>
        <end position="506"/>
    </location>
</feature>
<feature type="compositionally biased region" description="Basic and acidic residues" evidence="1">
    <location>
        <begin position="1"/>
        <end position="19"/>
    </location>
</feature>
<feature type="compositionally biased region" description="Basic and acidic residues" evidence="1">
    <location>
        <begin position="186"/>
        <end position="198"/>
    </location>
</feature>
<dbReference type="Proteomes" id="UP001159363">
    <property type="component" value="Chromosome X"/>
</dbReference>
<keyword evidence="3" id="KW-1185">Reference proteome</keyword>
<name>A0ABQ9HPJ5_9NEOP</name>
<feature type="region of interest" description="Disordered" evidence="1">
    <location>
        <begin position="186"/>
        <end position="208"/>
    </location>
</feature>
<reference evidence="2 3" key="1">
    <citation type="submission" date="2023-02" db="EMBL/GenBank/DDBJ databases">
        <title>LHISI_Scaffold_Assembly.</title>
        <authorList>
            <person name="Stuart O.P."/>
            <person name="Cleave R."/>
            <person name="Magrath M.J.L."/>
            <person name="Mikheyev A.S."/>
        </authorList>
    </citation>
    <scope>NUCLEOTIDE SEQUENCE [LARGE SCALE GENOMIC DNA]</scope>
    <source>
        <strain evidence="2">Daus_M_001</strain>
        <tissue evidence="2">Leg muscle</tissue>
    </source>
</reference>
<dbReference type="EMBL" id="JARBHB010000004">
    <property type="protein sequence ID" value="KAJ8886292.1"/>
    <property type="molecule type" value="Genomic_DNA"/>
</dbReference>
<sequence length="523" mass="58917">MELRRNERAGETGDPRENPPKNSIVRHDFHLRKIRFLNMTCRLDSTVLCSNMAILTAHSLSAVTVEGDDCASVLQEVSNTVCTKILVLKRNEEKFLCERLRPYKYCSDPVASSLGRGVLAECRARRQVRTTTGDSEMTVSMGERTLNPTSEVYCASLERAKRFGRLLTARSREPRRVIEVSMERRRNETAREMGEPREYPPNSGIVRHDSHPPVTVASHFSEALLKFYSVDIPPSQQTKLHQRAPRQTEFNTRLNTPYFRKWESCRTMPLVGGFSRGFPVSPATSFRRAPYLLQLTSSALKTSLLRAAQISSLTHSLTTPKEQRTAFVRNKCNKGVLPQKLSYGDVFLPGVCSIFLPTVRFLQTTKSEHTHALGPASWRWSRGRPTHLLEIGHPLRAEYARMFASRGSWSCRRVSRSDYEQEARTSSQARPPQHCPGLPASRTAQGTRVTSRPANGAPPLLGAAQSPPSHPPSPLPDTTIHNRRAPSTHQALIRAKTSKTRRTHYRCRPDSFPRATIPHRTGN</sequence>
<comment type="caution">
    <text evidence="2">The sequence shown here is derived from an EMBL/GenBank/DDBJ whole genome shotgun (WGS) entry which is preliminary data.</text>
</comment>
<evidence type="ECO:0000256" key="1">
    <source>
        <dbReference type="SAM" id="MobiDB-lite"/>
    </source>
</evidence>
<feature type="compositionally biased region" description="Low complexity" evidence="1">
    <location>
        <begin position="453"/>
        <end position="467"/>
    </location>
</feature>